<dbReference type="EMBL" id="CATQJA010002639">
    <property type="protein sequence ID" value="CAJ0575453.1"/>
    <property type="molecule type" value="Genomic_DNA"/>
</dbReference>
<comment type="caution">
    <text evidence="8">The sequence shown here is derived from an EMBL/GenBank/DDBJ whole genome shotgun (WGS) entry which is preliminary data.</text>
</comment>
<organism evidence="8 9">
    <name type="scientific">Mesorhabditis spiculigera</name>
    <dbReference type="NCBI Taxonomy" id="96644"/>
    <lineage>
        <taxon>Eukaryota</taxon>
        <taxon>Metazoa</taxon>
        <taxon>Ecdysozoa</taxon>
        <taxon>Nematoda</taxon>
        <taxon>Chromadorea</taxon>
        <taxon>Rhabditida</taxon>
        <taxon>Rhabditina</taxon>
        <taxon>Rhabditomorpha</taxon>
        <taxon>Rhabditoidea</taxon>
        <taxon>Rhabditidae</taxon>
        <taxon>Mesorhabditinae</taxon>
        <taxon>Mesorhabditis</taxon>
    </lineage>
</organism>
<name>A0AA36CVW2_9BILA</name>
<keyword evidence="4 6" id="KW-0472">Membrane</keyword>
<feature type="transmembrane region" description="Helical" evidence="6">
    <location>
        <begin position="254"/>
        <end position="279"/>
    </location>
</feature>
<feature type="transmembrane region" description="Helical" evidence="6">
    <location>
        <begin position="81"/>
        <end position="105"/>
    </location>
</feature>
<reference evidence="8" key="1">
    <citation type="submission" date="2023-06" db="EMBL/GenBank/DDBJ databases">
        <authorList>
            <person name="Delattre M."/>
        </authorList>
    </citation>
    <scope>NUCLEOTIDE SEQUENCE</scope>
    <source>
        <strain evidence="8">AF72</strain>
    </source>
</reference>
<dbReference type="InterPro" id="IPR015943">
    <property type="entry name" value="WD40/YVTN_repeat-like_dom_sf"/>
</dbReference>
<gene>
    <name evidence="8" type="ORF">MSPICULIGERA_LOCUS13763</name>
</gene>
<keyword evidence="2 6" id="KW-0812">Transmembrane</keyword>
<keyword evidence="5" id="KW-0853">WD repeat</keyword>
<dbReference type="SUPFAM" id="SSF81321">
    <property type="entry name" value="Family A G protein-coupled receptor-like"/>
    <property type="match status" value="1"/>
</dbReference>
<dbReference type="Gene3D" id="1.20.1070.10">
    <property type="entry name" value="Rhodopsin 7-helix transmembrane proteins"/>
    <property type="match status" value="1"/>
</dbReference>
<dbReference type="InterPro" id="IPR001680">
    <property type="entry name" value="WD40_rpt"/>
</dbReference>
<evidence type="ECO:0000256" key="3">
    <source>
        <dbReference type="ARBA" id="ARBA00022989"/>
    </source>
</evidence>
<feature type="transmembrane region" description="Helical" evidence="6">
    <location>
        <begin position="12"/>
        <end position="28"/>
    </location>
</feature>
<evidence type="ECO:0000256" key="2">
    <source>
        <dbReference type="ARBA" id="ARBA00022692"/>
    </source>
</evidence>
<sequence length="691" mass="77206">MGPGQTKHPGLVAVFGVFSNAFLLRIFIARKPSNDSPSKLYPALLAVLDILLCIAYLLLFVVDVQMIYLQDVALFTAYHSYIIWVLSFSRMNQLAIPCLLILATAERLAWLTPKMRRSRSAGRRQIAVAVGVVTLCVLIRIPALYLLDVDTFPGCSEPMRRLAVAPTILASDPWWFFYDTYFIVIIQTVIPFVVLIVLNIIIVRRLGRKEKLLVAGDTVEDTVEQKQLERRRSSGGSRVIATFRLYKTSSSVRSAVYAMVAIVCTYLVSNGLHIFLLLLEKTHASVLYVDGDEYQASGVYTALSDSVSIAYMLSSAVRLFIYAACNREVRQQLIYFGTRLGAGEKETPAGWMSVEGQLRRSVNATLLHNLLHRDVRFRETCLRSMEERRLCRPLEIHQSVRPPFTRQTAPTVMALEGGEANFLLCGGANGEVSLRNLGLDPADPMAWMSMPHKLCHRNFVNDCQFYTNDIRLFVTGAQDGVVKLWDLNEVRVLDEWRFDTAPLQLHWHEWSTKGGNPLIAVATKGSQIRLIDTRAGIAQELSSRHQSVVSIRWCPTRRHLLLAGTQDGALLAFDARSGRGALATLQPFQKTCGVVALRFSQSGWVAVPYREKILWATVPPEGDDGDVDVRELAGHFQSVNDVLYRNHSQQLLSAGGDQQLLVWGALGQKLGSTARRGIEETARADAWSDED</sequence>
<evidence type="ECO:0000256" key="5">
    <source>
        <dbReference type="PROSITE-ProRule" id="PRU00221"/>
    </source>
</evidence>
<dbReference type="AlphaFoldDB" id="A0AA36CVW2"/>
<keyword evidence="9" id="KW-1185">Reference proteome</keyword>
<feature type="transmembrane region" description="Helical" evidence="6">
    <location>
        <begin position="40"/>
        <end position="61"/>
    </location>
</feature>
<feature type="non-terminal residue" evidence="8">
    <location>
        <position position="1"/>
    </location>
</feature>
<dbReference type="InterPro" id="IPR036322">
    <property type="entry name" value="WD40_repeat_dom_sf"/>
</dbReference>
<dbReference type="Pfam" id="PF00400">
    <property type="entry name" value="WD40"/>
    <property type="match status" value="2"/>
</dbReference>
<evidence type="ECO:0000256" key="6">
    <source>
        <dbReference type="SAM" id="Phobius"/>
    </source>
</evidence>
<comment type="subcellular location">
    <subcellularLocation>
        <location evidence="1">Membrane</location>
    </subcellularLocation>
</comment>
<evidence type="ECO:0000259" key="7">
    <source>
        <dbReference type="PROSITE" id="PS50262"/>
    </source>
</evidence>
<evidence type="ECO:0000313" key="9">
    <source>
        <dbReference type="Proteomes" id="UP001177023"/>
    </source>
</evidence>
<evidence type="ECO:0000313" key="8">
    <source>
        <dbReference type="EMBL" id="CAJ0575453.1"/>
    </source>
</evidence>
<dbReference type="Gene3D" id="2.130.10.10">
    <property type="entry name" value="YVTN repeat-like/Quinoprotein amine dehydrogenase"/>
    <property type="match status" value="1"/>
</dbReference>
<feature type="repeat" description="WD" evidence="5">
    <location>
        <begin position="632"/>
        <end position="663"/>
    </location>
</feature>
<dbReference type="InterPro" id="IPR017452">
    <property type="entry name" value="GPCR_Rhodpsn_7TM"/>
</dbReference>
<dbReference type="SUPFAM" id="SSF50978">
    <property type="entry name" value="WD40 repeat-like"/>
    <property type="match status" value="1"/>
</dbReference>
<dbReference type="PROSITE" id="PS50082">
    <property type="entry name" value="WD_REPEATS_2"/>
    <property type="match status" value="2"/>
</dbReference>
<dbReference type="PROSITE" id="PS50262">
    <property type="entry name" value="G_PROTEIN_RECEP_F1_2"/>
    <property type="match status" value="1"/>
</dbReference>
<dbReference type="SMART" id="SM00320">
    <property type="entry name" value="WD40"/>
    <property type="match status" value="3"/>
</dbReference>
<feature type="domain" description="G-protein coupled receptors family 1 profile" evidence="7">
    <location>
        <begin position="19"/>
        <end position="322"/>
    </location>
</feature>
<dbReference type="PANTHER" id="PTHR46709:SF14">
    <property type="entry name" value="G-PROTEIN COUPLED RECEPTORS FAMILY 1 PROFILE DOMAIN-CONTAINING PROTEIN"/>
    <property type="match status" value="1"/>
</dbReference>
<evidence type="ECO:0000256" key="1">
    <source>
        <dbReference type="ARBA" id="ARBA00004370"/>
    </source>
</evidence>
<dbReference type="Proteomes" id="UP001177023">
    <property type="component" value="Unassembled WGS sequence"/>
</dbReference>
<accession>A0AA36CVW2</accession>
<protein>
    <recommendedName>
        <fullName evidence="7">G-protein coupled receptors family 1 profile domain-containing protein</fullName>
    </recommendedName>
</protein>
<dbReference type="PANTHER" id="PTHR46709">
    <property type="entry name" value="PROTEIN CBG23488-RELATED"/>
    <property type="match status" value="1"/>
</dbReference>
<evidence type="ECO:0000256" key="4">
    <source>
        <dbReference type="ARBA" id="ARBA00023136"/>
    </source>
</evidence>
<dbReference type="PROSITE" id="PS50294">
    <property type="entry name" value="WD_REPEATS_REGION"/>
    <property type="match status" value="1"/>
</dbReference>
<keyword evidence="3 6" id="KW-1133">Transmembrane helix</keyword>
<dbReference type="GO" id="GO:0016020">
    <property type="term" value="C:membrane"/>
    <property type="evidence" value="ECO:0007669"/>
    <property type="project" value="UniProtKB-SubCell"/>
</dbReference>
<feature type="transmembrane region" description="Helical" evidence="6">
    <location>
        <begin position="181"/>
        <end position="203"/>
    </location>
</feature>
<feature type="repeat" description="WD" evidence="5">
    <location>
        <begin position="456"/>
        <end position="495"/>
    </location>
</feature>
<feature type="transmembrane region" description="Helical" evidence="6">
    <location>
        <begin position="126"/>
        <end position="147"/>
    </location>
</feature>
<proteinExistence type="predicted"/>